<evidence type="ECO:0000256" key="2">
    <source>
        <dbReference type="SAM" id="Phobius"/>
    </source>
</evidence>
<dbReference type="AlphaFoldDB" id="A0A2U1KR83"/>
<feature type="compositionally biased region" description="Polar residues" evidence="1">
    <location>
        <begin position="240"/>
        <end position="256"/>
    </location>
</feature>
<feature type="region of interest" description="Disordered" evidence="1">
    <location>
        <begin position="193"/>
        <end position="216"/>
    </location>
</feature>
<protein>
    <submittedName>
        <fullName evidence="3">Uncharacterized protein</fullName>
    </submittedName>
</protein>
<comment type="caution">
    <text evidence="3">The sequence shown here is derived from an EMBL/GenBank/DDBJ whole genome shotgun (WGS) entry which is preliminary data.</text>
</comment>
<dbReference type="Proteomes" id="UP000245207">
    <property type="component" value="Unassembled WGS sequence"/>
</dbReference>
<feature type="region of interest" description="Disordered" evidence="1">
    <location>
        <begin position="347"/>
        <end position="371"/>
    </location>
</feature>
<organism evidence="3 4">
    <name type="scientific">Artemisia annua</name>
    <name type="common">Sweet wormwood</name>
    <dbReference type="NCBI Taxonomy" id="35608"/>
    <lineage>
        <taxon>Eukaryota</taxon>
        <taxon>Viridiplantae</taxon>
        <taxon>Streptophyta</taxon>
        <taxon>Embryophyta</taxon>
        <taxon>Tracheophyta</taxon>
        <taxon>Spermatophyta</taxon>
        <taxon>Magnoliopsida</taxon>
        <taxon>eudicotyledons</taxon>
        <taxon>Gunneridae</taxon>
        <taxon>Pentapetalae</taxon>
        <taxon>asterids</taxon>
        <taxon>campanulids</taxon>
        <taxon>Asterales</taxon>
        <taxon>Asteraceae</taxon>
        <taxon>Asteroideae</taxon>
        <taxon>Anthemideae</taxon>
        <taxon>Artemisiinae</taxon>
        <taxon>Artemisia</taxon>
    </lineage>
</organism>
<keyword evidence="2" id="KW-0812">Transmembrane</keyword>
<dbReference type="EMBL" id="PKPP01014804">
    <property type="protein sequence ID" value="PWA39250.1"/>
    <property type="molecule type" value="Genomic_DNA"/>
</dbReference>
<feature type="region of interest" description="Disordered" evidence="1">
    <location>
        <begin position="236"/>
        <end position="258"/>
    </location>
</feature>
<feature type="compositionally biased region" description="Basic and acidic residues" evidence="1">
    <location>
        <begin position="351"/>
        <end position="362"/>
    </location>
</feature>
<feature type="compositionally biased region" description="Basic residues" evidence="1">
    <location>
        <begin position="154"/>
        <end position="166"/>
    </location>
</feature>
<evidence type="ECO:0000313" key="4">
    <source>
        <dbReference type="Proteomes" id="UP000245207"/>
    </source>
</evidence>
<evidence type="ECO:0000256" key="1">
    <source>
        <dbReference type="SAM" id="MobiDB-lite"/>
    </source>
</evidence>
<keyword evidence="2" id="KW-1133">Transmembrane helix</keyword>
<evidence type="ECO:0000313" key="3">
    <source>
        <dbReference type="EMBL" id="PWA39250.1"/>
    </source>
</evidence>
<keyword evidence="2" id="KW-0472">Membrane</keyword>
<accession>A0A2U1KR83</accession>
<sequence length="389" mass="42650">MGTDIVCMECGKDMVLELREKGICMNKENFGTYEAMDSYAREYDIEVGDIIYITLGYMIVDLIFLVILWASGGYWVFYFDHLKRKKALSLAGNPMQPLRDFAKTLTSETLLQYYCRSLARMEEVVVSPPVQKCVDMEVDKVEGDANLTELKKPKKRRRLKSKKKLLVKGEDTENPNTTLGAIASVDQEMIVTSPAANGDGKSSISSTNAPDKTASNDIISPAATADQNMIVLNPADTVDGKSSISSTNAPDKTASQDICRPPATADQNMIVLNPADTVDGKSSISSTNAPDKTASHDILGPAAIVDQQMTVLSPAPVQECLVVETDKDEFSAKVTTRKKNRRRKLKIKRNKNLESLDKREGTENPGSLGEIASVDPKMMVLTQLEISPT</sequence>
<gene>
    <name evidence="3" type="ORF">CTI12_AA573630</name>
</gene>
<feature type="compositionally biased region" description="Polar residues" evidence="1">
    <location>
        <begin position="200"/>
        <end position="216"/>
    </location>
</feature>
<feature type="transmembrane region" description="Helical" evidence="2">
    <location>
        <begin position="50"/>
        <end position="77"/>
    </location>
</feature>
<feature type="region of interest" description="Disordered" evidence="1">
    <location>
        <begin position="276"/>
        <end position="295"/>
    </location>
</feature>
<keyword evidence="4" id="KW-1185">Reference proteome</keyword>
<reference evidence="3 4" key="1">
    <citation type="journal article" date="2018" name="Mol. Plant">
        <title>The genome of Artemisia annua provides insight into the evolution of Asteraceae family and artemisinin biosynthesis.</title>
        <authorList>
            <person name="Shen Q."/>
            <person name="Zhang L."/>
            <person name="Liao Z."/>
            <person name="Wang S."/>
            <person name="Yan T."/>
            <person name="Shi P."/>
            <person name="Liu M."/>
            <person name="Fu X."/>
            <person name="Pan Q."/>
            <person name="Wang Y."/>
            <person name="Lv Z."/>
            <person name="Lu X."/>
            <person name="Zhang F."/>
            <person name="Jiang W."/>
            <person name="Ma Y."/>
            <person name="Chen M."/>
            <person name="Hao X."/>
            <person name="Li L."/>
            <person name="Tang Y."/>
            <person name="Lv G."/>
            <person name="Zhou Y."/>
            <person name="Sun X."/>
            <person name="Brodelius P.E."/>
            <person name="Rose J.K.C."/>
            <person name="Tang K."/>
        </authorList>
    </citation>
    <scope>NUCLEOTIDE SEQUENCE [LARGE SCALE GENOMIC DNA]</scope>
    <source>
        <strain evidence="4">cv. Huhao1</strain>
        <tissue evidence="3">Leaf</tissue>
    </source>
</reference>
<feature type="region of interest" description="Disordered" evidence="1">
    <location>
        <begin position="154"/>
        <end position="178"/>
    </location>
</feature>
<name>A0A2U1KR83_ARTAN</name>
<proteinExistence type="predicted"/>
<feature type="compositionally biased region" description="Polar residues" evidence="1">
    <location>
        <begin position="280"/>
        <end position="290"/>
    </location>
</feature>